<evidence type="ECO:0000259" key="6">
    <source>
        <dbReference type="Pfam" id="PF04085"/>
    </source>
</evidence>
<dbReference type="PIRSF" id="PIRSF038471">
    <property type="entry name" value="MreC"/>
    <property type="match status" value="1"/>
</dbReference>
<dbReference type="InterPro" id="IPR007221">
    <property type="entry name" value="MreC"/>
</dbReference>
<dbReference type="GO" id="GO:0005886">
    <property type="term" value="C:plasma membrane"/>
    <property type="evidence" value="ECO:0007669"/>
    <property type="project" value="TreeGrafter"/>
</dbReference>
<keyword evidence="5" id="KW-1133">Transmembrane helix</keyword>
<keyword evidence="5" id="KW-0812">Transmembrane</keyword>
<evidence type="ECO:0000256" key="3">
    <source>
        <dbReference type="ARBA" id="ARBA00022960"/>
    </source>
</evidence>
<dbReference type="Pfam" id="PF04085">
    <property type="entry name" value="MreC"/>
    <property type="match status" value="1"/>
</dbReference>
<organism evidence="7 8">
    <name type="scientific">Candidatus Sungbacteria bacterium RIFCSPHIGHO2_02_FULL_49_20</name>
    <dbReference type="NCBI Taxonomy" id="1802272"/>
    <lineage>
        <taxon>Bacteria</taxon>
        <taxon>Candidatus Sungiibacteriota</taxon>
    </lineage>
</organism>
<name>A0A1G2KNP1_9BACT</name>
<keyword evidence="3" id="KW-0133">Cell shape</keyword>
<evidence type="ECO:0000256" key="4">
    <source>
        <dbReference type="ARBA" id="ARBA00032089"/>
    </source>
</evidence>
<feature type="domain" description="Rod shape-determining protein MreC beta-barrel core" evidence="6">
    <location>
        <begin position="124"/>
        <end position="261"/>
    </location>
</feature>
<accession>A0A1G2KNP1</accession>
<evidence type="ECO:0000313" key="7">
    <source>
        <dbReference type="EMBL" id="OHA01038.1"/>
    </source>
</evidence>
<evidence type="ECO:0000256" key="1">
    <source>
        <dbReference type="ARBA" id="ARBA00009369"/>
    </source>
</evidence>
<gene>
    <name evidence="7" type="ORF">A3C12_00325</name>
</gene>
<proteinExistence type="inferred from homology"/>
<reference evidence="7 8" key="1">
    <citation type="journal article" date="2016" name="Nat. Commun.">
        <title>Thousands of microbial genomes shed light on interconnected biogeochemical processes in an aquifer system.</title>
        <authorList>
            <person name="Anantharaman K."/>
            <person name="Brown C.T."/>
            <person name="Hug L.A."/>
            <person name="Sharon I."/>
            <person name="Castelle C.J."/>
            <person name="Probst A.J."/>
            <person name="Thomas B.C."/>
            <person name="Singh A."/>
            <person name="Wilkins M.J."/>
            <person name="Karaoz U."/>
            <person name="Brodie E.L."/>
            <person name="Williams K.H."/>
            <person name="Hubbard S.S."/>
            <person name="Banfield J.F."/>
        </authorList>
    </citation>
    <scope>NUCLEOTIDE SEQUENCE [LARGE SCALE GENOMIC DNA]</scope>
</reference>
<dbReference type="PANTHER" id="PTHR34138:SF1">
    <property type="entry name" value="CELL SHAPE-DETERMINING PROTEIN MREC"/>
    <property type="match status" value="1"/>
</dbReference>
<dbReference type="PANTHER" id="PTHR34138">
    <property type="entry name" value="CELL SHAPE-DETERMINING PROTEIN MREC"/>
    <property type="match status" value="1"/>
</dbReference>
<dbReference type="InterPro" id="IPR055342">
    <property type="entry name" value="MreC_beta-barrel_core"/>
</dbReference>
<dbReference type="NCBIfam" id="TIGR00219">
    <property type="entry name" value="mreC"/>
    <property type="match status" value="1"/>
</dbReference>
<evidence type="ECO:0000256" key="2">
    <source>
        <dbReference type="ARBA" id="ARBA00013855"/>
    </source>
</evidence>
<comment type="caution">
    <text evidence="7">The sequence shown here is derived from an EMBL/GenBank/DDBJ whole genome shotgun (WGS) entry which is preliminary data.</text>
</comment>
<feature type="transmembrane region" description="Helical" evidence="5">
    <location>
        <begin position="7"/>
        <end position="27"/>
    </location>
</feature>
<keyword evidence="5" id="KW-0472">Membrane</keyword>
<evidence type="ECO:0000256" key="5">
    <source>
        <dbReference type="SAM" id="Phobius"/>
    </source>
</evidence>
<protein>
    <recommendedName>
        <fullName evidence="2">Cell shape-determining protein MreC</fullName>
    </recommendedName>
    <alternativeName>
        <fullName evidence="4">Cell shape protein MreC</fullName>
    </alternativeName>
</protein>
<dbReference type="InterPro" id="IPR042175">
    <property type="entry name" value="Cell/Rod_MreC_2"/>
</dbReference>
<dbReference type="GO" id="GO:0008360">
    <property type="term" value="P:regulation of cell shape"/>
    <property type="evidence" value="ECO:0007669"/>
    <property type="project" value="UniProtKB-KW"/>
</dbReference>
<dbReference type="Gene3D" id="2.40.10.340">
    <property type="entry name" value="Rod shape-determining protein MreC, domain 1"/>
    <property type="match status" value="1"/>
</dbReference>
<sequence>MQARRRFWFKVIVGVILVGILVFLVAAERFGSRSRSASATALNILFKPLGRLAAISRTLKHPIQAIAENEELHFQLENISLDRVEFERLKTENAALRTALGLKEALRRPVIAAEISGEFNEGRDEYWLIDRGARDGVSEGDVVVSPNGVLIGTIRTVAETVATLRLLSSSSESIAVIIMPSGISAILRGDNNGEYVVSLVPEKSAVNVGDIVESGGKNESVPSGLPIGSVVNVEHRAAEAFQDIRVKTTAPLGSLDRVLVIRLH</sequence>
<dbReference type="Gene3D" id="2.40.10.350">
    <property type="entry name" value="Rod shape-determining protein MreC, domain 2"/>
    <property type="match status" value="1"/>
</dbReference>
<evidence type="ECO:0000313" key="8">
    <source>
        <dbReference type="Proteomes" id="UP000178710"/>
    </source>
</evidence>
<dbReference type="AlphaFoldDB" id="A0A1G2KNP1"/>
<comment type="similarity">
    <text evidence="1">Belongs to the MreC family.</text>
</comment>
<dbReference type="InterPro" id="IPR042177">
    <property type="entry name" value="Cell/Rod_1"/>
</dbReference>
<dbReference type="Proteomes" id="UP000178710">
    <property type="component" value="Unassembled WGS sequence"/>
</dbReference>
<dbReference type="EMBL" id="MHQK01000040">
    <property type="protein sequence ID" value="OHA01038.1"/>
    <property type="molecule type" value="Genomic_DNA"/>
</dbReference>